<proteinExistence type="predicted"/>
<dbReference type="RefSeq" id="WP_064508220.1">
    <property type="nucleotide sequence ID" value="NZ_JAYFSN010000014.1"/>
</dbReference>
<reference evidence="1 4" key="2">
    <citation type="submission" date="2023-12" db="EMBL/GenBank/DDBJ databases">
        <title>Genome sequencing of Xanthomonas floridensis.</title>
        <authorList>
            <person name="Greer S."/>
            <person name="Harrison J."/>
            <person name="Grant M."/>
            <person name="Vicente J."/>
            <person name="Studholme D."/>
        </authorList>
    </citation>
    <scope>NUCLEOTIDE SEQUENCE [LARGE SCALE GENOMIC DNA]</scope>
    <source>
        <strain evidence="1 4">WHRI 8848</strain>
    </source>
</reference>
<reference evidence="2 3" key="1">
    <citation type="submission" date="2016-05" db="EMBL/GenBank/DDBJ databases">
        <title>Pathogenic, phenotypic and molecular characterisation of Xanthomonas nasturtii sp. nov. and Xanthomonas floridensis sp. nov., new species of Xanthomonas associated with watercress production in Florida.</title>
        <authorList>
            <person name="Vicente J.G."/>
            <person name="Rothwell S."/>
            <person name="Holub E.B."/>
            <person name="Studholme D.J."/>
        </authorList>
    </citation>
    <scope>NUCLEOTIDE SEQUENCE [LARGE SCALE GENOMIC DNA]</scope>
    <source>
        <strain evidence="2 3">WHRI 8848</strain>
    </source>
</reference>
<comment type="caution">
    <text evidence="2">The sequence shown here is derived from an EMBL/GenBank/DDBJ whole genome shotgun (WGS) entry which is preliminary data.</text>
</comment>
<dbReference type="Proteomes" id="UP000077659">
    <property type="component" value="Unassembled WGS sequence"/>
</dbReference>
<evidence type="ECO:0000313" key="3">
    <source>
        <dbReference type="Proteomes" id="UP000077659"/>
    </source>
</evidence>
<dbReference type="EMBL" id="JAYFSO010000016">
    <property type="protein sequence ID" value="MEA5124792.1"/>
    <property type="molecule type" value="Genomic_DNA"/>
</dbReference>
<dbReference type="OrthoDB" id="5985119at2"/>
<dbReference type="EMBL" id="LXNG01000009">
    <property type="protein sequence ID" value="OAG68361.1"/>
    <property type="molecule type" value="Genomic_DNA"/>
</dbReference>
<evidence type="ECO:0000313" key="4">
    <source>
        <dbReference type="Proteomes" id="UP001303614"/>
    </source>
</evidence>
<organism evidence="2 3">
    <name type="scientific">Xanthomonas floridensis</name>
    <dbReference type="NCBI Taxonomy" id="1843580"/>
    <lineage>
        <taxon>Bacteria</taxon>
        <taxon>Pseudomonadati</taxon>
        <taxon>Pseudomonadota</taxon>
        <taxon>Gammaproteobacteria</taxon>
        <taxon>Lysobacterales</taxon>
        <taxon>Lysobacteraceae</taxon>
        <taxon>Xanthomonas</taxon>
    </lineage>
</organism>
<keyword evidence="4" id="KW-1185">Reference proteome</keyword>
<dbReference type="AlphaFoldDB" id="A0A1A9ME85"/>
<dbReference type="STRING" id="1843580.A7D17_13850"/>
<accession>A0A1A9ME85</accession>
<protein>
    <submittedName>
        <fullName evidence="2">Uncharacterized protein</fullName>
    </submittedName>
</protein>
<evidence type="ECO:0000313" key="1">
    <source>
        <dbReference type="EMBL" id="MEA5124792.1"/>
    </source>
</evidence>
<sequence length="139" mass="15247">MRTQGQVVRRAQRLLPAGIETVALLPAAPPHDWECSALSALSLAGQGRRGVIGLRLHEGTAQALRSGGCAFLQASRQQLQAGAVALRRYGPWQRLSNGSYWARSSDALLGVLVVAEDAAVWLMWQQPVATERRHRSWLR</sequence>
<gene>
    <name evidence="2" type="ORF">A7D17_13850</name>
    <name evidence="1" type="ORF">VB146_13195</name>
</gene>
<dbReference type="Proteomes" id="UP001303614">
    <property type="component" value="Unassembled WGS sequence"/>
</dbReference>
<name>A0A1A9ME85_9XANT</name>
<evidence type="ECO:0000313" key="2">
    <source>
        <dbReference type="EMBL" id="OAG68361.1"/>
    </source>
</evidence>